<sequence>MLLIFMLPVIGIVIAALLNKLFPKAKFRGYDILPFFLIAACHLIVVQEERPDFLPYGFFMFFILVIIVAVSEAIKNKNISLGRTMREIWDFLTMNTIFWYVGLLFLMI</sequence>
<keyword evidence="1" id="KW-0812">Transmembrane</keyword>
<name>A0A0F4LRW7_9LACO</name>
<proteinExistence type="predicted"/>
<feature type="transmembrane region" description="Helical" evidence="1">
    <location>
        <begin position="53"/>
        <end position="70"/>
    </location>
</feature>
<keyword evidence="1" id="KW-0472">Membrane</keyword>
<dbReference type="RefSeq" id="WP_046306705.1">
    <property type="nucleotide sequence ID" value="NZ_CAMKYX010000001.1"/>
</dbReference>
<protein>
    <recommendedName>
        <fullName evidence="4">DUF3397 domain-containing protein</fullName>
    </recommendedName>
</protein>
<dbReference type="HOGENOM" id="CLU_172481_0_0_9"/>
<keyword evidence="3" id="KW-1185">Reference proteome</keyword>
<comment type="caution">
    <text evidence="2">The sequence shown here is derived from an EMBL/GenBank/DDBJ whole genome shotgun (WGS) entry which is preliminary data.</text>
</comment>
<dbReference type="EMBL" id="JXLG01000005">
    <property type="protein sequence ID" value="KJY61300.1"/>
    <property type="molecule type" value="Genomic_DNA"/>
</dbReference>
<evidence type="ECO:0000313" key="3">
    <source>
        <dbReference type="Proteomes" id="UP000033682"/>
    </source>
</evidence>
<feature type="transmembrane region" description="Helical" evidence="1">
    <location>
        <begin position="91"/>
        <end position="107"/>
    </location>
</feature>
<evidence type="ECO:0000256" key="1">
    <source>
        <dbReference type="SAM" id="Phobius"/>
    </source>
</evidence>
<keyword evidence="1" id="KW-1133">Transmembrane helix</keyword>
<gene>
    <name evidence="2" type="ORF">JF72_05790</name>
</gene>
<feature type="transmembrane region" description="Helical" evidence="1">
    <location>
        <begin position="29"/>
        <end position="47"/>
    </location>
</feature>
<dbReference type="Pfam" id="PF11877">
    <property type="entry name" value="DUF3397"/>
    <property type="match status" value="1"/>
</dbReference>
<dbReference type="Proteomes" id="UP000033682">
    <property type="component" value="Unassembled WGS sequence"/>
</dbReference>
<dbReference type="PATRIC" id="fig|303541.3.peg.733"/>
<dbReference type="STRING" id="303541.JF72_05790"/>
<dbReference type="InterPro" id="IPR024515">
    <property type="entry name" value="DUF3397"/>
</dbReference>
<feature type="transmembrane region" description="Helical" evidence="1">
    <location>
        <begin position="6"/>
        <end position="22"/>
    </location>
</feature>
<dbReference type="AlphaFoldDB" id="A0A0F4LRW7"/>
<evidence type="ECO:0000313" key="2">
    <source>
        <dbReference type="EMBL" id="KJY61300.1"/>
    </source>
</evidence>
<organism evidence="2 3">
    <name type="scientific">Lactobacillus apis</name>
    <dbReference type="NCBI Taxonomy" id="303541"/>
    <lineage>
        <taxon>Bacteria</taxon>
        <taxon>Bacillati</taxon>
        <taxon>Bacillota</taxon>
        <taxon>Bacilli</taxon>
        <taxon>Lactobacillales</taxon>
        <taxon>Lactobacillaceae</taxon>
        <taxon>Lactobacillus</taxon>
    </lineage>
</organism>
<evidence type="ECO:0008006" key="4">
    <source>
        <dbReference type="Google" id="ProtNLM"/>
    </source>
</evidence>
<reference evidence="2 3" key="1">
    <citation type="submission" date="2015-01" db="EMBL/GenBank/DDBJ databases">
        <title>Comparative genomics of the lactic acid bacteria isolated from the honey bee gut.</title>
        <authorList>
            <person name="Ellegaard K.M."/>
            <person name="Tamarit D."/>
            <person name="Javelind E."/>
            <person name="Olofsson T."/>
            <person name="Andersson S.G."/>
            <person name="Vasquez A."/>
        </authorList>
    </citation>
    <scope>NUCLEOTIDE SEQUENCE [LARGE SCALE GENOMIC DNA]</scope>
    <source>
        <strain evidence="2 3">Hma11</strain>
    </source>
</reference>
<accession>A0A0F4LRW7</accession>